<accession>A0AAN8PUF6</accession>
<dbReference type="PROSITE" id="PS00027">
    <property type="entry name" value="HOMEOBOX_1"/>
    <property type="match status" value="1"/>
</dbReference>
<evidence type="ECO:0000256" key="3">
    <source>
        <dbReference type="ARBA" id="ARBA00023155"/>
    </source>
</evidence>
<dbReference type="EMBL" id="JAWJWE010000039">
    <property type="protein sequence ID" value="KAK6621013.1"/>
    <property type="molecule type" value="Genomic_DNA"/>
</dbReference>
<dbReference type="AlphaFoldDB" id="A0AAN8PUF6"/>
<comment type="subcellular location">
    <subcellularLocation>
        <location evidence="1 5 6">Nucleus</location>
    </subcellularLocation>
</comment>
<dbReference type="InterPro" id="IPR009057">
    <property type="entry name" value="Homeodomain-like_sf"/>
</dbReference>
<evidence type="ECO:0000313" key="9">
    <source>
        <dbReference type="EMBL" id="KAK6621013.1"/>
    </source>
</evidence>
<comment type="caution">
    <text evidence="9">The sequence shown here is derived from an EMBL/GenBank/DDBJ whole genome shotgun (WGS) entry which is preliminary data.</text>
</comment>
<dbReference type="GO" id="GO:0003677">
    <property type="term" value="F:DNA binding"/>
    <property type="evidence" value="ECO:0007669"/>
    <property type="project" value="UniProtKB-UniRule"/>
</dbReference>
<evidence type="ECO:0000256" key="7">
    <source>
        <dbReference type="SAM" id="MobiDB-lite"/>
    </source>
</evidence>
<dbReference type="PRINTS" id="PR00024">
    <property type="entry name" value="HOMEOBOX"/>
</dbReference>
<evidence type="ECO:0000256" key="1">
    <source>
        <dbReference type="ARBA" id="ARBA00004123"/>
    </source>
</evidence>
<sequence length="291" mass="32663">MSLDLSVQNKMFSIDNILAPDNRTVDNDIKSKRSSQADDGEEVFQIRCEEGVEKEKEVIVSSQRETDETSIKIPKIELNQMSKSVDVEVEEFTRPNFIRPTPMLPPFGSHFFSDVNPVIGSQHVFSGNDSDLSLQIPPLTSASLLYGGWLAAASAINKTSSQIFGLQAPKSGGRRSRKPGIDRKPRQAYNAKQLERLEAEFKVDKYLSVSKRMELSKALNLTEVQIKTWFQNRRTKWKKQLTSRLKIAQRHGFLPPPYIPGGNPLFGPFCSSLFSPGVIPLHIKSAKDSEN</sequence>
<dbReference type="SMART" id="SM00389">
    <property type="entry name" value="HOX"/>
    <property type="match status" value="1"/>
</dbReference>
<evidence type="ECO:0000256" key="6">
    <source>
        <dbReference type="RuleBase" id="RU000682"/>
    </source>
</evidence>
<reference evidence="9 10" key="1">
    <citation type="submission" date="2023-10" db="EMBL/GenBank/DDBJ databases">
        <title>Genomes of two closely related lineages of the louse Polyplax serrata with different host specificities.</title>
        <authorList>
            <person name="Martinu J."/>
            <person name="Tarabai H."/>
            <person name="Stefka J."/>
            <person name="Hypsa V."/>
        </authorList>
    </citation>
    <scope>NUCLEOTIDE SEQUENCE [LARGE SCALE GENOMIC DNA]</scope>
    <source>
        <strain evidence="9">HR10_N</strain>
    </source>
</reference>
<dbReference type="GO" id="GO:0000981">
    <property type="term" value="F:DNA-binding transcription factor activity, RNA polymerase II-specific"/>
    <property type="evidence" value="ECO:0007669"/>
    <property type="project" value="InterPro"/>
</dbReference>
<keyword evidence="4 5" id="KW-0539">Nucleus</keyword>
<dbReference type="InterPro" id="IPR001356">
    <property type="entry name" value="HD"/>
</dbReference>
<feature type="domain" description="Homeobox" evidence="8">
    <location>
        <begin position="180"/>
        <end position="240"/>
    </location>
</feature>
<proteinExistence type="predicted"/>
<dbReference type="InterPro" id="IPR050848">
    <property type="entry name" value="Homeobox_TF"/>
</dbReference>
<dbReference type="PROSITE" id="PS50071">
    <property type="entry name" value="HOMEOBOX_2"/>
    <property type="match status" value="1"/>
</dbReference>
<evidence type="ECO:0000259" key="8">
    <source>
        <dbReference type="PROSITE" id="PS50071"/>
    </source>
</evidence>
<dbReference type="InterPro" id="IPR020479">
    <property type="entry name" value="HD_metazoa"/>
</dbReference>
<evidence type="ECO:0000256" key="2">
    <source>
        <dbReference type="ARBA" id="ARBA00023125"/>
    </source>
</evidence>
<dbReference type="PANTHER" id="PTHR24333">
    <property type="entry name" value="HOMEO BOX HB9 LIKE A-RELATED"/>
    <property type="match status" value="1"/>
</dbReference>
<evidence type="ECO:0000313" key="10">
    <source>
        <dbReference type="Proteomes" id="UP001372834"/>
    </source>
</evidence>
<evidence type="ECO:0000256" key="5">
    <source>
        <dbReference type="PROSITE-ProRule" id="PRU00108"/>
    </source>
</evidence>
<dbReference type="Gene3D" id="1.10.10.60">
    <property type="entry name" value="Homeodomain-like"/>
    <property type="match status" value="1"/>
</dbReference>
<organism evidence="9 10">
    <name type="scientific">Polyplax serrata</name>
    <name type="common">Common mouse louse</name>
    <dbReference type="NCBI Taxonomy" id="468196"/>
    <lineage>
        <taxon>Eukaryota</taxon>
        <taxon>Metazoa</taxon>
        <taxon>Ecdysozoa</taxon>
        <taxon>Arthropoda</taxon>
        <taxon>Hexapoda</taxon>
        <taxon>Insecta</taxon>
        <taxon>Pterygota</taxon>
        <taxon>Neoptera</taxon>
        <taxon>Paraneoptera</taxon>
        <taxon>Psocodea</taxon>
        <taxon>Troctomorpha</taxon>
        <taxon>Phthiraptera</taxon>
        <taxon>Anoplura</taxon>
        <taxon>Polyplacidae</taxon>
        <taxon>Polyplax</taxon>
    </lineage>
</organism>
<keyword evidence="3 5" id="KW-0371">Homeobox</keyword>
<dbReference type="CDD" id="cd00086">
    <property type="entry name" value="homeodomain"/>
    <property type="match status" value="1"/>
</dbReference>
<dbReference type="Pfam" id="PF00046">
    <property type="entry name" value="Homeodomain"/>
    <property type="match status" value="1"/>
</dbReference>
<feature type="DNA-binding region" description="Homeobox" evidence="5">
    <location>
        <begin position="182"/>
        <end position="241"/>
    </location>
</feature>
<dbReference type="Proteomes" id="UP001372834">
    <property type="component" value="Unassembled WGS sequence"/>
</dbReference>
<dbReference type="SUPFAM" id="SSF46689">
    <property type="entry name" value="Homeodomain-like"/>
    <property type="match status" value="1"/>
</dbReference>
<gene>
    <name evidence="9" type="ORF">RUM43_011316</name>
</gene>
<evidence type="ECO:0000256" key="4">
    <source>
        <dbReference type="ARBA" id="ARBA00023242"/>
    </source>
</evidence>
<name>A0AAN8PUF6_POLSC</name>
<dbReference type="InterPro" id="IPR017970">
    <property type="entry name" value="Homeobox_CS"/>
</dbReference>
<keyword evidence="2 5" id="KW-0238">DNA-binding</keyword>
<protein>
    <recommendedName>
        <fullName evidence="8">Homeobox domain-containing protein</fullName>
    </recommendedName>
</protein>
<feature type="region of interest" description="Disordered" evidence="7">
    <location>
        <begin position="166"/>
        <end position="185"/>
    </location>
</feature>
<dbReference type="PANTHER" id="PTHR24333:SF9">
    <property type="entry name" value="HOMEOBOX DOMAIN-CONTAINING PROTEIN"/>
    <property type="match status" value="1"/>
</dbReference>
<dbReference type="GO" id="GO:0005634">
    <property type="term" value="C:nucleus"/>
    <property type="evidence" value="ECO:0007669"/>
    <property type="project" value="UniProtKB-SubCell"/>
</dbReference>